<reference evidence="14 15" key="1">
    <citation type="journal article" date="2024" name="Proc. Natl. Acad. Sci. U.S.A.">
        <title>The genetic regulatory architecture and epigenomic basis for age-related changes in rattlesnake venom.</title>
        <authorList>
            <person name="Hogan M.P."/>
            <person name="Holding M.L."/>
            <person name="Nystrom G.S."/>
            <person name="Colston T.J."/>
            <person name="Bartlett D.A."/>
            <person name="Mason A.J."/>
            <person name="Ellsworth S.A."/>
            <person name="Rautsaw R.M."/>
            <person name="Lawrence K.C."/>
            <person name="Strickland J.L."/>
            <person name="He B."/>
            <person name="Fraser P."/>
            <person name="Margres M.J."/>
            <person name="Gilbert D.M."/>
            <person name="Gibbs H.L."/>
            <person name="Parkinson C.L."/>
            <person name="Rokyta D.R."/>
        </authorList>
    </citation>
    <scope>NUCLEOTIDE SEQUENCE [LARGE SCALE GENOMIC DNA]</scope>
    <source>
        <strain evidence="14">DRR0105</strain>
    </source>
</reference>
<dbReference type="PROSITE" id="PS00388">
    <property type="entry name" value="PROTEASOME_ALPHA_1"/>
    <property type="match status" value="1"/>
</dbReference>
<dbReference type="InterPro" id="IPR000426">
    <property type="entry name" value="Proteasome_asu_N"/>
</dbReference>
<sequence length="368" mass="41239">MDDMQKKADFFFTNNTSKDDPFLLYASFHSGGHCMIVTRDLLRDHKAVLSNSVTRRLFFKWQRGHQMVVSRYVPGKILTFEDALPYDTIVQTDAAGSRNLLHAVCAGSFPAVAASFTFFRTTMSRGSSAGFDRHITIFSPEGRLYQVEYAFKAINQGGLTSVAVRGKDCAVVVTQKKVPDKLLDSSTVTHLFRITENIGCVMTGMTADSRSQVQRARYEAANWKYKYGYEIPVDMLCKRIADISQVYTQNAEMRPLGCCMIMIGIDEENNPQVYKCDPAGYYCGFKATAAGVKQTESTSFLEKKVKKKLDWTFEQTVETAVTCLSTVLSIDFKPSEIEVGVVTVDNPKFRILTEAEIDTHLVALAERD</sequence>
<comment type="caution">
    <text evidence="14">The sequence shown here is derived from an EMBL/GenBank/DDBJ whole genome shotgun (WGS) entry which is preliminary data.</text>
</comment>
<dbReference type="PANTHER" id="PTHR11599">
    <property type="entry name" value="PROTEASOME SUBUNIT ALPHA/BETA"/>
    <property type="match status" value="1"/>
</dbReference>
<evidence type="ECO:0000256" key="7">
    <source>
        <dbReference type="ARBA" id="ARBA00022942"/>
    </source>
</evidence>
<dbReference type="Gene3D" id="3.40.50.11980">
    <property type="match status" value="1"/>
</dbReference>
<evidence type="ECO:0000256" key="6">
    <source>
        <dbReference type="ARBA" id="ARBA00022553"/>
    </source>
</evidence>
<evidence type="ECO:0000259" key="13">
    <source>
        <dbReference type="PROSITE" id="PS00388"/>
    </source>
</evidence>
<dbReference type="GO" id="GO:0005634">
    <property type="term" value="C:nucleus"/>
    <property type="evidence" value="ECO:0007669"/>
    <property type="project" value="UniProtKB-SubCell"/>
</dbReference>
<evidence type="ECO:0000256" key="8">
    <source>
        <dbReference type="ARBA" id="ARBA00022990"/>
    </source>
</evidence>
<accession>A0AAW1C5G5</accession>
<keyword evidence="9" id="KW-0325">Glycoprotein</keyword>
<evidence type="ECO:0000256" key="1">
    <source>
        <dbReference type="ARBA" id="ARBA00003876"/>
    </source>
</evidence>
<comment type="similarity">
    <text evidence="12">Belongs to the peptidase T1A family.</text>
</comment>
<dbReference type="Pfam" id="PF10584">
    <property type="entry name" value="Proteasome_A_N"/>
    <property type="match status" value="1"/>
</dbReference>
<dbReference type="Gene3D" id="3.60.20.10">
    <property type="entry name" value="Glutamine Phosphoribosylpyrophosphate, subunit 1, domain 1"/>
    <property type="match status" value="1"/>
</dbReference>
<gene>
    <name evidence="14" type="ORF">NXF25_000799</name>
</gene>
<dbReference type="SMART" id="SM00948">
    <property type="entry name" value="Proteasome_A_N"/>
    <property type="match status" value="1"/>
</dbReference>
<dbReference type="InterPro" id="IPR029055">
    <property type="entry name" value="Ntn_hydrolases_N"/>
</dbReference>
<dbReference type="Pfam" id="PF00227">
    <property type="entry name" value="Proteasome"/>
    <property type="match status" value="1"/>
</dbReference>
<evidence type="ECO:0000256" key="3">
    <source>
        <dbReference type="ARBA" id="ARBA00004496"/>
    </source>
</evidence>
<proteinExistence type="inferred from homology"/>
<dbReference type="CDD" id="cd03754">
    <property type="entry name" value="proteasome_alpha_type_6"/>
    <property type="match status" value="1"/>
</dbReference>
<evidence type="ECO:0000256" key="5">
    <source>
        <dbReference type="ARBA" id="ARBA00022490"/>
    </source>
</evidence>
<dbReference type="GO" id="GO:0006511">
    <property type="term" value="P:ubiquitin-dependent protein catabolic process"/>
    <property type="evidence" value="ECO:0007669"/>
    <property type="project" value="InterPro"/>
</dbReference>
<dbReference type="InterPro" id="IPR001353">
    <property type="entry name" value="Proteasome_sua/b"/>
</dbReference>
<feature type="domain" description="Proteasome alpha-type subunits" evidence="13">
    <location>
        <begin position="131"/>
        <end position="153"/>
    </location>
</feature>
<dbReference type="GO" id="GO:0019773">
    <property type="term" value="C:proteasome core complex, alpha-subunit complex"/>
    <property type="evidence" value="ECO:0007669"/>
    <property type="project" value="UniProtKB-UniRule"/>
</dbReference>
<protein>
    <recommendedName>
        <fullName evidence="4">Proteasome subunit alpha type-6</fullName>
    </recommendedName>
</protein>
<dbReference type="PROSITE" id="PS51475">
    <property type="entry name" value="PROTEASOME_ALPHA_2"/>
    <property type="match status" value="1"/>
</dbReference>
<keyword evidence="5" id="KW-0963">Cytoplasm</keyword>
<evidence type="ECO:0000256" key="2">
    <source>
        <dbReference type="ARBA" id="ARBA00004123"/>
    </source>
</evidence>
<keyword evidence="6" id="KW-0597">Phosphoprotein</keyword>
<comment type="subunit">
    <text evidence="11">The 26S proteasome consists of a 20S proteasome core and two 19S regulatory subunits. The 20S proteasome core is a barrel-shaped complex made of 28 subunits that are arranged in four stacked rings. The two outer rings are each formed by seven alpha subunits, and the two inner rings are formed by seven beta subunits. The proteolytic activity is exerted by three beta-subunits PSMB5, PSMB6 and PSMB7. Interacts with ALKBH4.</text>
</comment>
<dbReference type="InterPro" id="IPR034642">
    <property type="entry name" value="Proteasome_subunit_alpha6"/>
</dbReference>
<dbReference type="InterPro" id="IPR050115">
    <property type="entry name" value="Proteasome_alpha"/>
</dbReference>
<dbReference type="SUPFAM" id="SSF56235">
    <property type="entry name" value="N-terminal nucleophile aminohydrolases (Ntn hydrolases)"/>
    <property type="match status" value="1"/>
</dbReference>
<dbReference type="AlphaFoldDB" id="A0AAW1C5G5"/>
<evidence type="ECO:0000256" key="11">
    <source>
        <dbReference type="ARBA" id="ARBA00062366"/>
    </source>
</evidence>
<keyword evidence="8" id="KW-0007">Acetylation</keyword>
<evidence type="ECO:0000313" key="15">
    <source>
        <dbReference type="Proteomes" id="UP001474421"/>
    </source>
</evidence>
<dbReference type="InterPro" id="IPR031595">
    <property type="entry name" value="PRORP_C"/>
</dbReference>
<dbReference type="EMBL" id="JAOTOJ010000001">
    <property type="protein sequence ID" value="KAK9409624.1"/>
    <property type="molecule type" value="Genomic_DNA"/>
</dbReference>
<keyword evidence="7 12" id="KW-0647">Proteasome</keyword>
<name>A0AAW1C5G5_CROAD</name>
<dbReference type="InterPro" id="IPR023332">
    <property type="entry name" value="Proteasome_alpha-type"/>
</dbReference>
<dbReference type="NCBIfam" id="NF003075">
    <property type="entry name" value="PRK03996.1"/>
    <property type="match status" value="1"/>
</dbReference>
<dbReference type="Pfam" id="PF16953">
    <property type="entry name" value="PRORP"/>
    <property type="match status" value="1"/>
</dbReference>
<evidence type="ECO:0000313" key="14">
    <source>
        <dbReference type="EMBL" id="KAK9409624.1"/>
    </source>
</evidence>
<comment type="subcellular location">
    <subcellularLocation>
        <location evidence="3">Cytoplasm</location>
    </subcellularLocation>
    <subcellularLocation>
        <location evidence="2">Nucleus</location>
    </subcellularLocation>
</comment>
<dbReference type="GO" id="GO:0005737">
    <property type="term" value="C:cytoplasm"/>
    <property type="evidence" value="ECO:0007669"/>
    <property type="project" value="UniProtKB-SubCell"/>
</dbReference>
<organism evidence="14 15">
    <name type="scientific">Crotalus adamanteus</name>
    <name type="common">Eastern diamondback rattlesnake</name>
    <dbReference type="NCBI Taxonomy" id="8729"/>
    <lineage>
        <taxon>Eukaryota</taxon>
        <taxon>Metazoa</taxon>
        <taxon>Chordata</taxon>
        <taxon>Craniata</taxon>
        <taxon>Vertebrata</taxon>
        <taxon>Euteleostomi</taxon>
        <taxon>Lepidosauria</taxon>
        <taxon>Squamata</taxon>
        <taxon>Bifurcata</taxon>
        <taxon>Unidentata</taxon>
        <taxon>Episquamata</taxon>
        <taxon>Toxicofera</taxon>
        <taxon>Serpentes</taxon>
        <taxon>Colubroidea</taxon>
        <taxon>Viperidae</taxon>
        <taxon>Crotalinae</taxon>
        <taxon>Crotalus</taxon>
    </lineage>
</organism>
<evidence type="ECO:0000256" key="4">
    <source>
        <dbReference type="ARBA" id="ARBA00021332"/>
    </source>
</evidence>
<keyword evidence="15" id="KW-1185">Reference proteome</keyword>
<evidence type="ECO:0000256" key="10">
    <source>
        <dbReference type="ARBA" id="ARBA00023242"/>
    </source>
</evidence>
<dbReference type="Proteomes" id="UP001474421">
    <property type="component" value="Unassembled WGS sequence"/>
</dbReference>
<dbReference type="FunFam" id="3.60.20.10:FF:000020">
    <property type="entry name" value="Proteasome subunit alpha type"/>
    <property type="match status" value="1"/>
</dbReference>
<keyword evidence="10" id="KW-0539">Nucleus</keyword>
<comment type="function">
    <text evidence="1">Component of the 20S core proteasome complex involved in the proteolytic degradation of most intracellular proteins. This complex plays numerous essential roles within the cell by associating with different regulatory particles. Associated with two 19S regulatory particles, forms the 26S proteasome and thus participates in the ATP-dependent degradation of ubiquitinated proteins. The 26S proteasome plays a key role in the maintenance of protein homeostasis by removing misfolded or damaged proteins that could impair cellular functions, and by removing proteins whose functions are no longer required. Associated with the PA200 or PA28, the 20S proteasome mediates ubiquitin-independent protein degradation. This type of proteolysis is required in several pathways including spermatogenesis (20S-PA200 complex) or generation of a subset of MHC class I-presented antigenic peptides (20S-PA28 complex).</text>
</comment>
<evidence type="ECO:0000256" key="9">
    <source>
        <dbReference type="ARBA" id="ARBA00023180"/>
    </source>
</evidence>
<evidence type="ECO:0000256" key="12">
    <source>
        <dbReference type="PROSITE-ProRule" id="PRU00808"/>
    </source>
</evidence>